<proteinExistence type="predicted"/>
<dbReference type="SUPFAM" id="SSF46565">
    <property type="entry name" value="Chaperone J-domain"/>
    <property type="match status" value="1"/>
</dbReference>
<dbReference type="SMART" id="SM00271">
    <property type="entry name" value="DnaJ"/>
    <property type="match status" value="1"/>
</dbReference>
<accession>A0A0F8WWX6</accession>
<dbReference type="InterPro" id="IPR036869">
    <property type="entry name" value="J_dom_sf"/>
</dbReference>
<dbReference type="PROSITE" id="PS50076">
    <property type="entry name" value="DNAJ_2"/>
    <property type="match status" value="1"/>
</dbReference>
<dbReference type="PRINTS" id="PR00625">
    <property type="entry name" value="JDOMAIN"/>
</dbReference>
<sequence>MEKDYYKILGIDSSTKTEDIKRLYRKLAAKYHPDKHQGNPLADLAEEKFKEINEAYHALVGEEVHYKKPKTSGKRKKNKNNYNDISENAKDSLYKGLNYFNGGNFHRAIENFTNALNFSKNPTLYNLLGLAYLEINEYRKSIDPLVKATELD</sequence>
<dbReference type="GO" id="GO:0005737">
    <property type="term" value="C:cytoplasm"/>
    <property type="evidence" value="ECO:0007669"/>
    <property type="project" value="TreeGrafter"/>
</dbReference>
<comment type="caution">
    <text evidence="2">The sequence shown here is derived from an EMBL/GenBank/DDBJ whole genome shotgun (WGS) entry which is preliminary data.</text>
</comment>
<protein>
    <recommendedName>
        <fullName evidence="1">J domain-containing protein</fullName>
    </recommendedName>
</protein>
<dbReference type="PANTHER" id="PTHR43948">
    <property type="entry name" value="DNAJ HOMOLOG SUBFAMILY B"/>
    <property type="match status" value="1"/>
</dbReference>
<dbReference type="EMBL" id="LAZR01062601">
    <property type="protein sequence ID" value="KKK61188.1"/>
    <property type="molecule type" value="Genomic_DNA"/>
</dbReference>
<dbReference type="GO" id="GO:0005634">
    <property type="term" value="C:nucleus"/>
    <property type="evidence" value="ECO:0007669"/>
    <property type="project" value="TreeGrafter"/>
</dbReference>
<dbReference type="GO" id="GO:0044183">
    <property type="term" value="F:protein folding chaperone"/>
    <property type="evidence" value="ECO:0007669"/>
    <property type="project" value="TreeGrafter"/>
</dbReference>
<evidence type="ECO:0000313" key="2">
    <source>
        <dbReference type="EMBL" id="KKK61188.1"/>
    </source>
</evidence>
<dbReference type="Gene3D" id="1.25.40.10">
    <property type="entry name" value="Tetratricopeptide repeat domain"/>
    <property type="match status" value="1"/>
</dbReference>
<gene>
    <name evidence="2" type="ORF">LCGC14_3016820</name>
</gene>
<name>A0A0F8WWX6_9ZZZZ</name>
<dbReference type="PROSITE" id="PS50293">
    <property type="entry name" value="TPR_REGION"/>
    <property type="match status" value="1"/>
</dbReference>
<dbReference type="GO" id="GO:0051087">
    <property type="term" value="F:protein-folding chaperone binding"/>
    <property type="evidence" value="ECO:0007669"/>
    <property type="project" value="TreeGrafter"/>
</dbReference>
<dbReference type="Gene3D" id="1.10.287.110">
    <property type="entry name" value="DnaJ domain"/>
    <property type="match status" value="1"/>
</dbReference>
<dbReference type="AlphaFoldDB" id="A0A0F8WWX6"/>
<dbReference type="SUPFAM" id="SSF48452">
    <property type="entry name" value="TPR-like"/>
    <property type="match status" value="1"/>
</dbReference>
<dbReference type="CDD" id="cd06257">
    <property type="entry name" value="DnaJ"/>
    <property type="match status" value="1"/>
</dbReference>
<dbReference type="Pfam" id="PF00226">
    <property type="entry name" value="DnaJ"/>
    <property type="match status" value="1"/>
</dbReference>
<feature type="domain" description="J" evidence="1">
    <location>
        <begin position="4"/>
        <end position="86"/>
    </location>
</feature>
<reference evidence="2" key="1">
    <citation type="journal article" date="2015" name="Nature">
        <title>Complex archaea that bridge the gap between prokaryotes and eukaryotes.</title>
        <authorList>
            <person name="Spang A."/>
            <person name="Saw J.H."/>
            <person name="Jorgensen S.L."/>
            <person name="Zaremba-Niedzwiedzka K."/>
            <person name="Martijn J."/>
            <person name="Lind A.E."/>
            <person name="van Eijk R."/>
            <person name="Schleper C."/>
            <person name="Guy L."/>
            <person name="Ettema T.J."/>
        </authorList>
    </citation>
    <scope>NUCLEOTIDE SEQUENCE</scope>
</reference>
<evidence type="ECO:0000259" key="1">
    <source>
        <dbReference type="PROSITE" id="PS50076"/>
    </source>
</evidence>
<organism evidence="2">
    <name type="scientific">marine sediment metagenome</name>
    <dbReference type="NCBI Taxonomy" id="412755"/>
    <lineage>
        <taxon>unclassified sequences</taxon>
        <taxon>metagenomes</taxon>
        <taxon>ecological metagenomes</taxon>
    </lineage>
</organism>
<dbReference type="InterPro" id="IPR011990">
    <property type="entry name" value="TPR-like_helical_dom_sf"/>
</dbReference>
<dbReference type="PANTHER" id="PTHR43948:SF10">
    <property type="entry name" value="MRJ, ISOFORM E"/>
    <property type="match status" value="1"/>
</dbReference>
<dbReference type="GO" id="GO:0051082">
    <property type="term" value="F:unfolded protein binding"/>
    <property type="evidence" value="ECO:0007669"/>
    <property type="project" value="TreeGrafter"/>
</dbReference>
<dbReference type="InterPro" id="IPR001623">
    <property type="entry name" value="DnaJ_domain"/>
</dbReference>
<feature type="non-terminal residue" evidence="2">
    <location>
        <position position="152"/>
    </location>
</feature>